<organism evidence="4 5">
    <name type="scientific">Desulfosporosinus orientis (strain ATCC 19365 / DSM 765 / NCIMB 8382 / VKM B-1628 / Singapore I)</name>
    <name type="common">Desulfotomaculum orientis</name>
    <dbReference type="NCBI Taxonomy" id="768706"/>
    <lineage>
        <taxon>Bacteria</taxon>
        <taxon>Bacillati</taxon>
        <taxon>Bacillota</taxon>
        <taxon>Clostridia</taxon>
        <taxon>Eubacteriales</taxon>
        <taxon>Desulfitobacteriaceae</taxon>
        <taxon>Desulfosporosinus</taxon>
    </lineage>
</organism>
<feature type="transmembrane region" description="Helical" evidence="1">
    <location>
        <begin position="12"/>
        <end position="33"/>
    </location>
</feature>
<dbReference type="eggNOG" id="COG4219">
    <property type="taxonomic scope" value="Bacteria"/>
</dbReference>
<proteinExistence type="predicted"/>
<dbReference type="InterPro" id="IPR018711">
    <property type="entry name" value="NAGPA"/>
</dbReference>
<reference evidence="5" key="1">
    <citation type="submission" date="2011-11" db="EMBL/GenBank/DDBJ databases">
        <title>Complete sequence of Desulfosporosinus orientis DSM 765.</title>
        <authorList>
            <person name="Lucas S."/>
            <person name="Han J."/>
            <person name="Lapidus A."/>
            <person name="Cheng J.-F."/>
            <person name="Goodwin L."/>
            <person name="Pitluck S."/>
            <person name="Peters L."/>
            <person name="Ovchinnikova G."/>
            <person name="Teshima H."/>
            <person name="Detter J.C."/>
            <person name="Han C."/>
            <person name="Tapia R."/>
            <person name="Land M."/>
            <person name="Hauser L."/>
            <person name="Kyrpides N."/>
            <person name="Ivanova N."/>
            <person name="Pagani I."/>
            <person name="Pester M."/>
            <person name="Spring S."/>
            <person name="Ollivier B."/>
            <person name="Rattei T."/>
            <person name="Klenk H.-P."/>
            <person name="Wagner M."/>
            <person name="Loy A."/>
            <person name="Woyke T."/>
        </authorList>
    </citation>
    <scope>NUCLEOTIDE SEQUENCE [LARGE SCALE GENOMIC DNA]</scope>
    <source>
        <strain evidence="5">ATCC 19365 / DSM 765 / NCIMB 8382 / VKM B-1628</strain>
    </source>
</reference>
<protein>
    <submittedName>
        <fullName evidence="4">Exopolysaccharide biosynthesis protein</fullName>
    </submittedName>
</protein>
<dbReference type="Pfam" id="PF05569">
    <property type="entry name" value="Peptidase_M56"/>
    <property type="match status" value="1"/>
</dbReference>
<dbReference type="EMBL" id="CP003108">
    <property type="protein sequence ID" value="AET65889.1"/>
    <property type="molecule type" value="Genomic_DNA"/>
</dbReference>
<dbReference type="PANTHER" id="PTHR34978:SF3">
    <property type="entry name" value="SLR0241 PROTEIN"/>
    <property type="match status" value="1"/>
</dbReference>
<evidence type="ECO:0000313" key="4">
    <source>
        <dbReference type="EMBL" id="AET65889.1"/>
    </source>
</evidence>
<evidence type="ECO:0000256" key="1">
    <source>
        <dbReference type="SAM" id="Phobius"/>
    </source>
</evidence>
<dbReference type="HOGENOM" id="CLU_031180_0_0_9"/>
<feature type="domain" description="Phosphodiester glycosidase" evidence="3">
    <location>
        <begin position="450"/>
        <end position="626"/>
    </location>
</feature>
<dbReference type="eggNOG" id="COG4632">
    <property type="taxonomic scope" value="Bacteria"/>
</dbReference>
<keyword evidence="1" id="KW-1133">Transmembrane helix</keyword>
<dbReference type="KEGG" id="dor:Desor_0169"/>
<evidence type="ECO:0000313" key="5">
    <source>
        <dbReference type="Proteomes" id="UP000006346"/>
    </source>
</evidence>
<feature type="transmembrane region" description="Helical" evidence="1">
    <location>
        <begin position="347"/>
        <end position="364"/>
    </location>
</feature>
<feature type="transmembrane region" description="Helical" evidence="1">
    <location>
        <begin position="45"/>
        <end position="62"/>
    </location>
</feature>
<evidence type="ECO:0000259" key="3">
    <source>
        <dbReference type="Pfam" id="PF09992"/>
    </source>
</evidence>
<evidence type="ECO:0000259" key="2">
    <source>
        <dbReference type="Pfam" id="PF05569"/>
    </source>
</evidence>
<keyword evidence="5" id="KW-1185">Reference proteome</keyword>
<feature type="transmembrane region" description="Helical" evidence="1">
    <location>
        <begin position="142"/>
        <end position="163"/>
    </location>
</feature>
<dbReference type="STRING" id="768706.Desor_0169"/>
<feature type="domain" description="Peptidase M56" evidence="2">
    <location>
        <begin position="16"/>
        <end position="335"/>
    </location>
</feature>
<dbReference type="OrthoDB" id="9816453at2"/>
<dbReference type="Proteomes" id="UP000006346">
    <property type="component" value="Chromosome"/>
</dbReference>
<name>G7W7H0_DESOD</name>
<dbReference type="PATRIC" id="fig|768706.3.peg.129"/>
<sequence>MLTLLQANCLSFFHWVMITSAKASIFIIFLLGVKLVLRHKVGARFQYGLWSVLFIGLVLPWTPNSPASVYNYLNSSRLQEIVSMIAQTTQASSVNLANQQPGFARMTVAESQSDQGVISSEARRAKDENANSWLAALFAYRLIYYIWLLGALTLTVLIIGVNLRFSKNIGQALVTDPSLLAEYNKLKAELKIKREIPLHKSRRINSPSLLGLIRPKLLLPMGIEQTFSIEQVNHIFLHELIHFKRKDIWINCLSQVLLTCHWFNPLIWYAFYKMKEDQEIACDALVTSRINLEQAQDYAYTLLKLAETYRTAPRMASLANLSGSNSQIKKRLIILSKRRHKQTSPKWSLFAGLMIGLIALAVFSSTQGEANPALGQNAAISQGNSQGEAPGAVKGTADTSPGITIEDIAGPNYKGKVMLIKDPTRVELAVTKEIGVRGEKVSDLVKDMGGIAGINAGGFYDTDGKGTGAFPDGLTVKDGELVHNNVGEKEVNMVGFDDQGKMVLGSMAANQLEGRHLHEGVSFAPNLIVEGKSVISGDGGWGIAPRTGIGQRADGTVIFVVIDGRQSSWSMGATLRDLTQVFEDYEAVNAVNLDGGSSSEMVYQGSVLNKVSNIFGERYVPTAFVVKP</sequence>
<gene>
    <name evidence="4" type="ordered locus">Desor_0169</name>
</gene>
<dbReference type="CDD" id="cd07341">
    <property type="entry name" value="M56_BlaR1_MecR1_like"/>
    <property type="match status" value="1"/>
</dbReference>
<reference evidence="4 5" key="2">
    <citation type="journal article" date="2012" name="J. Bacteriol.">
        <title>Complete genome sequences of Desulfosporosinus orientis DSM765T, Desulfosporosinus youngiae DSM17734T, Desulfosporosinus meridiei DSM13257T, and Desulfosporosinus acidiphilus DSM22704T.</title>
        <authorList>
            <person name="Pester M."/>
            <person name="Brambilla E."/>
            <person name="Alazard D."/>
            <person name="Rattei T."/>
            <person name="Weinmaier T."/>
            <person name="Han J."/>
            <person name="Lucas S."/>
            <person name="Lapidus A."/>
            <person name="Cheng J.F."/>
            <person name="Goodwin L."/>
            <person name="Pitluck S."/>
            <person name="Peters L."/>
            <person name="Ovchinnikova G."/>
            <person name="Teshima H."/>
            <person name="Detter J.C."/>
            <person name="Han C.S."/>
            <person name="Tapia R."/>
            <person name="Land M.L."/>
            <person name="Hauser L."/>
            <person name="Kyrpides N.C."/>
            <person name="Ivanova N.N."/>
            <person name="Pagani I."/>
            <person name="Huntmann M."/>
            <person name="Wei C.L."/>
            <person name="Davenport K.W."/>
            <person name="Daligault H."/>
            <person name="Chain P.S."/>
            <person name="Chen A."/>
            <person name="Mavromatis K."/>
            <person name="Markowitz V."/>
            <person name="Szeto E."/>
            <person name="Mikhailova N."/>
            <person name="Pati A."/>
            <person name="Wagner M."/>
            <person name="Woyke T."/>
            <person name="Ollivier B."/>
            <person name="Klenk H.P."/>
            <person name="Spring S."/>
            <person name="Loy A."/>
        </authorList>
    </citation>
    <scope>NUCLEOTIDE SEQUENCE [LARGE SCALE GENOMIC DNA]</scope>
    <source>
        <strain evidence="5">ATCC 19365 / DSM 765 / NCIMB 8382 / VKM B-1628</strain>
    </source>
</reference>
<accession>G7W7H0</accession>
<dbReference type="InterPro" id="IPR008756">
    <property type="entry name" value="Peptidase_M56"/>
</dbReference>
<dbReference type="PANTHER" id="PTHR34978">
    <property type="entry name" value="POSSIBLE SENSOR-TRANSDUCER PROTEIN BLAR"/>
    <property type="match status" value="1"/>
</dbReference>
<dbReference type="InterPro" id="IPR052173">
    <property type="entry name" value="Beta-lactam_resp_regulator"/>
</dbReference>
<dbReference type="Pfam" id="PF09992">
    <property type="entry name" value="NAGPA"/>
    <property type="match status" value="1"/>
</dbReference>
<keyword evidence="1" id="KW-0472">Membrane</keyword>
<dbReference type="AlphaFoldDB" id="G7W7H0"/>
<keyword evidence="1" id="KW-0812">Transmembrane</keyword>